<dbReference type="Gene3D" id="2.40.50.1020">
    <property type="entry name" value="LytTr DNA-binding domain"/>
    <property type="match status" value="1"/>
</dbReference>
<name>A0ABS1FUY1_9FLAO</name>
<dbReference type="SUPFAM" id="SSF52172">
    <property type="entry name" value="CheY-like"/>
    <property type="match status" value="1"/>
</dbReference>
<dbReference type="Pfam" id="PF00072">
    <property type="entry name" value="Response_reg"/>
    <property type="match status" value="1"/>
</dbReference>
<dbReference type="InterPro" id="IPR046947">
    <property type="entry name" value="LytR-like"/>
</dbReference>
<dbReference type="InterPro" id="IPR007492">
    <property type="entry name" value="LytTR_DNA-bd_dom"/>
</dbReference>
<dbReference type="EMBL" id="JAENHK010000010">
    <property type="protein sequence ID" value="MBK1896217.1"/>
    <property type="molecule type" value="Genomic_DNA"/>
</dbReference>
<organism evidence="4 5">
    <name type="scientific">Chryseobacterium paridis</name>
    <dbReference type="NCBI Taxonomy" id="2800328"/>
    <lineage>
        <taxon>Bacteria</taxon>
        <taxon>Pseudomonadati</taxon>
        <taxon>Bacteroidota</taxon>
        <taxon>Flavobacteriia</taxon>
        <taxon>Flavobacteriales</taxon>
        <taxon>Weeksellaceae</taxon>
        <taxon>Chryseobacterium group</taxon>
        <taxon>Chryseobacterium</taxon>
    </lineage>
</organism>
<dbReference type="InterPro" id="IPR011006">
    <property type="entry name" value="CheY-like_superfamily"/>
</dbReference>
<protein>
    <submittedName>
        <fullName evidence="4">Response regulator transcription factor</fullName>
    </submittedName>
</protein>
<feature type="domain" description="HTH LytTR-type" evidence="3">
    <location>
        <begin position="134"/>
        <end position="198"/>
    </location>
</feature>
<evidence type="ECO:0000259" key="3">
    <source>
        <dbReference type="PROSITE" id="PS50930"/>
    </source>
</evidence>
<accession>A0ABS1FUY1</accession>
<dbReference type="RefSeq" id="WP_200245648.1">
    <property type="nucleotide sequence ID" value="NZ_JAENHK010000010.1"/>
</dbReference>
<dbReference type="InterPro" id="IPR001789">
    <property type="entry name" value="Sig_transdc_resp-reg_receiver"/>
</dbReference>
<keyword evidence="5" id="KW-1185">Reference proteome</keyword>
<feature type="modified residue" description="4-aspartylphosphate" evidence="1">
    <location>
        <position position="53"/>
    </location>
</feature>
<comment type="caution">
    <text evidence="4">The sequence shown here is derived from an EMBL/GenBank/DDBJ whole genome shotgun (WGS) entry which is preliminary data.</text>
</comment>
<dbReference type="Proteomes" id="UP000628669">
    <property type="component" value="Unassembled WGS sequence"/>
</dbReference>
<evidence type="ECO:0000256" key="1">
    <source>
        <dbReference type="PROSITE-ProRule" id="PRU00169"/>
    </source>
</evidence>
<evidence type="ECO:0000259" key="2">
    <source>
        <dbReference type="PROSITE" id="PS50110"/>
    </source>
</evidence>
<dbReference type="PANTHER" id="PTHR37299:SF1">
    <property type="entry name" value="STAGE 0 SPORULATION PROTEIN A HOMOLOG"/>
    <property type="match status" value="1"/>
</dbReference>
<dbReference type="SMART" id="SM00850">
    <property type="entry name" value="LytTR"/>
    <property type="match status" value="1"/>
</dbReference>
<dbReference type="Pfam" id="PF04397">
    <property type="entry name" value="LytTR"/>
    <property type="match status" value="1"/>
</dbReference>
<evidence type="ECO:0000313" key="5">
    <source>
        <dbReference type="Proteomes" id="UP000628669"/>
    </source>
</evidence>
<dbReference type="PROSITE" id="PS50110">
    <property type="entry name" value="RESPONSE_REGULATORY"/>
    <property type="match status" value="1"/>
</dbReference>
<sequence length="233" mass="27241">MKCIVIDDEPVARMGMEDLIMDSPGLTFLRAFNSTIGVEEYLKTHEVDIIFLDIEMPVRSGIEFAPLVPPETLLVFTTAYPHYAIESYELDAMDYLLKPISQERFNKTVSKAASYLALLKNDKYSIENTSDDHIIVRADKRFHKLFYNNITHIEALKDYVIIYTADEKRHITWMNLKNMYLKLPQDQFIRISRSHIVNNRFVTSFDNTTVWIKEIEITLGKSFRDDFFAKHSL</sequence>
<keyword evidence="1" id="KW-0597">Phosphoprotein</keyword>
<reference evidence="5" key="1">
    <citation type="submission" date="2021-01" db="EMBL/GenBank/DDBJ databases">
        <title>Genome public.</title>
        <authorList>
            <person name="Liu C."/>
            <person name="Sun Q."/>
        </authorList>
    </citation>
    <scope>NUCLEOTIDE SEQUENCE [LARGE SCALE GENOMIC DNA]</scope>
    <source>
        <strain evidence="5">YIM B02567</strain>
    </source>
</reference>
<feature type="domain" description="Response regulatory" evidence="2">
    <location>
        <begin position="2"/>
        <end position="113"/>
    </location>
</feature>
<proteinExistence type="predicted"/>
<dbReference type="PANTHER" id="PTHR37299">
    <property type="entry name" value="TRANSCRIPTIONAL REGULATOR-RELATED"/>
    <property type="match status" value="1"/>
</dbReference>
<evidence type="ECO:0000313" key="4">
    <source>
        <dbReference type="EMBL" id="MBK1896217.1"/>
    </source>
</evidence>
<dbReference type="SMART" id="SM00448">
    <property type="entry name" value="REC"/>
    <property type="match status" value="1"/>
</dbReference>
<dbReference type="Gene3D" id="3.40.50.2300">
    <property type="match status" value="1"/>
</dbReference>
<dbReference type="PROSITE" id="PS50930">
    <property type="entry name" value="HTH_LYTTR"/>
    <property type="match status" value="1"/>
</dbReference>
<gene>
    <name evidence="4" type="ORF">JHL15_10675</name>
</gene>